<keyword evidence="2" id="KW-0159">Chromosome partition</keyword>
<dbReference type="GO" id="GO:0034090">
    <property type="term" value="P:maintenance of meiotic sister chromatid cohesion"/>
    <property type="evidence" value="ECO:0007669"/>
    <property type="project" value="InterPro"/>
</dbReference>
<comment type="similarity">
    <text evidence="1">Belongs to the shugoshin family.</text>
</comment>
<evidence type="ECO:0000256" key="2">
    <source>
        <dbReference type="ARBA" id="ARBA00022829"/>
    </source>
</evidence>
<dbReference type="FunCoup" id="A0A804INU3">
    <property type="interactions" value="1253"/>
</dbReference>
<evidence type="ECO:0000256" key="1">
    <source>
        <dbReference type="ARBA" id="ARBA00010845"/>
    </source>
</evidence>
<dbReference type="InParanoid" id="A0A804INU3"/>
<dbReference type="Proteomes" id="UP000012960">
    <property type="component" value="Unplaced"/>
</dbReference>
<feature type="compositionally biased region" description="Polar residues" evidence="3">
    <location>
        <begin position="392"/>
        <end position="404"/>
    </location>
</feature>
<dbReference type="InterPro" id="IPR011515">
    <property type="entry name" value="Shugoshin_C"/>
</dbReference>
<organism evidence="5 6">
    <name type="scientific">Musa acuminata subsp. malaccensis</name>
    <name type="common">Wild banana</name>
    <name type="synonym">Musa malaccensis</name>
    <dbReference type="NCBI Taxonomy" id="214687"/>
    <lineage>
        <taxon>Eukaryota</taxon>
        <taxon>Viridiplantae</taxon>
        <taxon>Streptophyta</taxon>
        <taxon>Embryophyta</taxon>
        <taxon>Tracheophyta</taxon>
        <taxon>Spermatophyta</taxon>
        <taxon>Magnoliopsida</taxon>
        <taxon>Liliopsida</taxon>
        <taxon>Zingiberales</taxon>
        <taxon>Musaceae</taxon>
        <taxon>Musa</taxon>
    </lineage>
</organism>
<dbReference type="GeneID" id="103981251"/>
<dbReference type="AlphaFoldDB" id="A0A804INU3"/>
<dbReference type="EnsemblPlants" id="Ma04_t12110.1">
    <property type="protein sequence ID" value="Ma04_p12110.1"/>
    <property type="gene ID" value="Ma04_g12110"/>
</dbReference>
<proteinExistence type="inferred from homology"/>
<dbReference type="GO" id="GO:0005634">
    <property type="term" value="C:nucleus"/>
    <property type="evidence" value="ECO:0007669"/>
    <property type="project" value="InterPro"/>
</dbReference>
<dbReference type="OrthoDB" id="770508at2759"/>
<evidence type="ECO:0000256" key="3">
    <source>
        <dbReference type="SAM" id="MobiDB-lite"/>
    </source>
</evidence>
<protein>
    <recommendedName>
        <fullName evidence="4">Shugoshin C-terminal domain-containing protein</fullName>
    </recommendedName>
</protein>
<dbReference type="Pfam" id="PF07557">
    <property type="entry name" value="Shugoshin_C"/>
    <property type="match status" value="1"/>
</dbReference>
<feature type="region of interest" description="Disordered" evidence="3">
    <location>
        <begin position="390"/>
        <end position="423"/>
    </location>
</feature>
<evidence type="ECO:0000313" key="6">
    <source>
        <dbReference type="Proteomes" id="UP000012960"/>
    </source>
</evidence>
<feature type="domain" description="Shugoshin C-terminal" evidence="4">
    <location>
        <begin position="412"/>
        <end position="436"/>
    </location>
</feature>
<evidence type="ECO:0000259" key="4">
    <source>
        <dbReference type="Pfam" id="PF07557"/>
    </source>
</evidence>
<evidence type="ECO:0000313" key="5">
    <source>
        <dbReference type="EnsemblPlants" id="Ma04_p12110.1"/>
    </source>
</evidence>
<sequence length="438" mass="48757">MDAGPLPRSLIHTNADASGESNRMMKAHDVLPLVGSAAARKRLSDITNTVSSGRAGMMGADVDQGNSNVISCPSSKDCIVQLMKENTALLKLLAEKNKIIELSSTESQKLQFELQKTSQQNWQLARANSHMLAELNLGKDRLKVLQHELGCTLSILKLKTSELEEKEKLIKELLNKIGSEVGSTRCEEVEANATQLANDKKICNPNKKRKLKQQPLGPIALVHQVASEGKVDGRRRRSLRTKSSGLKSESCEFVNDLLKRDDGRSPMTHRVGLEEKVVGRRSSFRTRSCSLKSESHESMELHKIDDAILPVNFQVPSEEKIDGRRKSLRRRSGYLKSESCEPTENSVKMEDAKFLVYTIKNENLHEEAIAHGDCSTSSISNISVERVKNEKQNSIGSSELGNQEGQRRSSVGRPLRKAAEKVGSYKEMNLNVKMRRSE</sequence>
<reference evidence="5" key="1">
    <citation type="submission" date="2021-05" db="UniProtKB">
        <authorList>
            <consortium name="EnsemblPlants"/>
        </authorList>
    </citation>
    <scope>IDENTIFICATION</scope>
    <source>
        <strain evidence="5">subsp. malaccensis</strain>
    </source>
</reference>
<accession>A0A804INU3</accession>
<name>A0A804INU3_MUSAM</name>
<dbReference type="Gramene" id="Ma04_t12110.1">
    <property type="protein sequence ID" value="Ma04_p12110.1"/>
    <property type="gene ID" value="Ma04_g12110"/>
</dbReference>
<keyword evidence="6" id="KW-1185">Reference proteome</keyword>
<dbReference type="InterPro" id="IPR044693">
    <property type="entry name" value="SGO_plant"/>
</dbReference>
<dbReference type="OMA" id="ANGCHAA"/>
<dbReference type="GO" id="GO:0000775">
    <property type="term" value="C:chromosome, centromeric region"/>
    <property type="evidence" value="ECO:0007669"/>
    <property type="project" value="InterPro"/>
</dbReference>
<dbReference type="PANTHER" id="PTHR34373">
    <property type="entry name" value="SHUGOSHIN 2"/>
    <property type="match status" value="1"/>
</dbReference>
<dbReference type="PANTHER" id="PTHR34373:SF9">
    <property type="entry name" value="SHUGOSHIN 2"/>
    <property type="match status" value="1"/>
</dbReference>
<dbReference type="GO" id="GO:0045144">
    <property type="term" value="P:meiotic sister chromatid segregation"/>
    <property type="evidence" value="ECO:0007669"/>
    <property type="project" value="InterPro"/>
</dbReference>